<dbReference type="PANTHER" id="PTHR47642">
    <property type="entry name" value="ATP-DEPENDENT DNA HELICASE"/>
    <property type="match status" value="1"/>
</dbReference>
<dbReference type="Pfam" id="PF14493">
    <property type="entry name" value="HTH_40"/>
    <property type="match status" value="1"/>
</dbReference>
<dbReference type="GeneID" id="78571419"/>
<evidence type="ECO:0000313" key="2">
    <source>
        <dbReference type="EMBL" id="SUC13135.1"/>
    </source>
</evidence>
<dbReference type="InterPro" id="IPR010285">
    <property type="entry name" value="DNA_helicase_pif1-like_DEAD"/>
</dbReference>
<dbReference type="GO" id="GO:0006281">
    <property type="term" value="P:DNA repair"/>
    <property type="evidence" value="ECO:0007669"/>
    <property type="project" value="InterPro"/>
</dbReference>
<evidence type="ECO:0000259" key="1">
    <source>
        <dbReference type="SMART" id="SM00382"/>
    </source>
</evidence>
<dbReference type="Gene3D" id="3.40.50.300">
    <property type="entry name" value="P-loop containing nucleotide triphosphate hydrolases"/>
    <property type="match status" value="1"/>
</dbReference>
<dbReference type="InterPro" id="IPR027417">
    <property type="entry name" value="P-loop_NTPase"/>
</dbReference>
<dbReference type="FunFam" id="3.40.50.300:FF:001498">
    <property type="entry name" value="ATP-dependent DNA helicase"/>
    <property type="match status" value="1"/>
</dbReference>
<dbReference type="Pfam" id="PF05970">
    <property type="entry name" value="PIF1"/>
    <property type="match status" value="1"/>
</dbReference>
<dbReference type="InterPro" id="IPR003593">
    <property type="entry name" value="AAA+_ATPase"/>
</dbReference>
<dbReference type="EMBL" id="UGTP01000001">
    <property type="protein sequence ID" value="SUC13135.1"/>
    <property type="molecule type" value="Genomic_DNA"/>
</dbReference>
<dbReference type="Gene3D" id="2.30.30.940">
    <property type="match status" value="1"/>
</dbReference>
<dbReference type="SUPFAM" id="SSF52540">
    <property type="entry name" value="P-loop containing nucleoside triphosphate hydrolases"/>
    <property type="match status" value="2"/>
</dbReference>
<dbReference type="CDD" id="cd18809">
    <property type="entry name" value="SF1_C_RecD"/>
    <property type="match status" value="1"/>
</dbReference>
<dbReference type="GO" id="GO:0000723">
    <property type="term" value="P:telomere maintenance"/>
    <property type="evidence" value="ECO:0007669"/>
    <property type="project" value="InterPro"/>
</dbReference>
<dbReference type="AlphaFoldDB" id="A0A379F3G1"/>
<protein>
    <submittedName>
        <fullName evidence="2">Conjugal transfer relaxase TraA</fullName>
    </submittedName>
</protein>
<organism evidence="2 3">
    <name type="scientific">Prevotella pallens</name>
    <dbReference type="NCBI Taxonomy" id="60133"/>
    <lineage>
        <taxon>Bacteria</taxon>
        <taxon>Pseudomonadati</taxon>
        <taxon>Bacteroidota</taxon>
        <taxon>Bacteroidia</taxon>
        <taxon>Bacteroidales</taxon>
        <taxon>Prevotellaceae</taxon>
        <taxon>Prevotella</taxon>
    </lineage>
</organism>
<dbReference type="RefSeq" id="WP_115083713.1">
    <property type="nucleotide sequence ID" value="NZ_UGTP01000001.1"/>
</dbReference>
<sequence length="720" mass="83265">MENNTELRNAWDFVEHTGISIFLTGKAGTGKTTFLRTIQQRSTKRMIVVAPTGVAAINANGVTIHSFFQLPLSPFVPESTVKPRFEYSKQKRQIMRTLDLLIIDEISMVRADILDAIDSILRRFREHNKPFGGVQLLMIGDLQQLTPIVRPDEEKLLNRYYNTPYFFDSKALQSTQYVTIELTKVFRQQDKVFIDILNHFRDGNVSDEDFDILNKRYQPNFTPDKNSDYIHLTTHNRIADNINDRQLEQIKEQACKFCARVEGQFPENSYPADYELTLKCGAQVMFIHNDRFERYYNGKIGRITYIDNERIEVSCPNENEKIEVEPQTWENTRYTLNETTKQIEGEVLGTFTQYPLRLAWAITIHKSQGLTFEHAIIDAQQAFASGQVYVALSRCRTLEGLVLASTLNRNAVINDARVDSYIAQQNIRAAESIKNLPLLKEEYYRMMLLELFNFSEIYNAESALFRTLVEHFHKHTKLIALHQTTVSELKEKVLDISTKWTLYIKGISIAELHNKEFLDRIKSSAQYFYNELSKIFADQIEQTKGIESKNKEAIKRIDNNISEVEQSKQAKLLLLEDIMIEDFSTSYYLKRKQEAILISMGDEDIAKQRNKKHKVEAEKKKKEATHNISYKLYKAGMTLEAIAKERGLTIETIVRHIAKYVRNGELSVTNFVDDKKIAAIQNAINNIPPNEGMKYIKDVCSIDVTYSDIIFVLANNERTK</sequence>
<accession>A0A379F3G1</accession>
<evidence type="ECO:0000313" key="3">
    <source>
        <dbReference type="Proteomes" id="UP000254235"/>
    </source>
</evidence>
<proteinExistence type="predicted"/>
<dbReference type="OrthoDB" id="9763659at2"/>
<dbReference type="InterPro" id="IPR029491">
    <property type="entry name" value="Helicase_HTH"/>
</dbReference>
<feature type="domain" description="AAA+ ATPase" evidence="1">
    <location>
        <begin position="17"/>
        <end position="216"/>
    </location>
</feature>
<reference evidence="2 3" key="1">
    <citation type="submission" date="2018-06" db="EMBL/GenBank/DDBJ databases">
        <authorList>
            <consortium name="Pathogen Informatics"/>
            <person name="Doyle S."/>
        </authorList>
    </citation>
    <scope>NUCLEOTIDE SEQUENCE [LARGE SCALE GENOMIC DNA]</scope>
    <source>
        <strain evidence="2 3">NCTC13043</strain>
    </source>
</reference>
<dbReference type="Proteomes" id="UP000254235">
    <property type="component" value="Unassembled WGS sequence"/>
</dbReference>
<dbReference type="SMART" id="SM00382">
    <property type="entry name" value="AAA"/>
    <property type="match status" value="1"/>
</dbReference>
<dbReference type="GO" id="GO:0003678">
    <property type="term" value="F:DNA helicase activity"/>
    <property type="evidence" value="ECO:0007669"/>
    <property type="project" value="InterPro"/>
</dbReference>
<name>A0A379F3G1_9BACT</name>
<dbReference type="PANTHER" id="PTHR47642:SF7">
    <property type="entry name" value="ATP-DEPENDENT DNA HELICASE PIF1"/>
    <property type="match status" value="1"/>
</dbReference>
<dbReference type="InterPro" id="IPR051055">
    <property type="entry name" value="PIF1_helicase"/>
</dbReference>
<gene>
    <name evidence="2" type="ORF">NCTC13043_01759</name>
</gene>